<proteinExistence type="predicted"/>
<dbReference type="Pfam" id="PF24389">
    <property type="entry name" value="ORC-CDC6-like"/>
    <property type="match status" value="1"/>
</dbReference>
<dbReference type="Proteomes" id="UP000664904">
    <property type="component" value="Chromosome"/>
</dbReference>
<dbReference type="RefSeq" id="WP_208841911.1">
    <property type="nucleotide sequence ID" value="NZ_CP072133.1"/>
</dbReference>
<evidence type="ECO:0000313" key="1">
    <source>
        <dbReference type="EMBL" id="QTH70315.1"/>
    </source>
</evidence>
<name>A0A975HLR6_9GAMM</name>
<evidence type="ECO:0000313" key="2">
    <source>
        <dbReference type="Proteomes" id="UP000664904"/>
    </source>
</evidence>
<accession>A0A975HLR6</accession>
<organism evidence="1 2">
    <name type="scientific">Pseudoalteromonas xiamenensis</name>
    <dbReference type="NCBI Taxonomy" id="882626"/>
    <lineage>
        <taxon>Bacteria</taxon>
        <taxon>Pseudomonadati</taxon>
        <taxon>Pseudomonadota</taxon>
        <taxon>Gammaproteobacteria</taxon>
        <taxon>Alteromonadales</taxon>
        <taxon>Pseudoalteromonadaceae</taxon>
        <taxon>Pseudoalteromonas</taxon>
    </lineage>
</organism>
<dbReference type="KEGG" id="pxi:J5O05_09780"/>
<dbReference type="InterPro" id="IPR027417">
    <property type="entry name" value="P-loop_NTPase"/>
</dbReference>
<dbReference type="InterPro" id="IPR056955">
    <property type="entry name" value="ORC-CDC6-like"/>
</dbReference>
<protein>
    <submittedName>
        <fullName evidence="1">Uncharacterized protein</fullName>
    </submittedName>
</protein>
<dbReference type="AlphaFoldDB" id="A0A975HLR6"/>
<dbReference type="SUPFAM" id="SSF52540">
    <property type="entry name" value="P-loop containing nucleoside triphosphate hydrolases"/>
    <property type="match status" value="1"/>
</dbReference>
<reference evidence="1" key="1">
    <citation type="submission" date="2021-03" db="EMBL/GenBank/DDBJ databases">
        <title>Complete Genome of Pseudoalteromonas xiamenensis STKMTI.2, a new potential marine bacterium producing anti-Vibrio compounds.</title>
        <authorList>
            <person name="Handayani D.P."/>
            <person name="Isnansetyo A."/>
            <person name="Istiqomah I."/>
            <person name="Jumina J."/>
        </authorList>
    </citation>
    <scope>NUCLEOTIDE SEQUENCE</scope>
    <source>
        <strain evidence="1">STKMTI.2</strain>
    </source>
</reference>
<sequence>MNHIDNPFSVETPELMEAQDICDLFVPNEEYYSLEVGGHVFLHGHRGSGKSMMFRRLSPDCQSIIQGKKVSDLDFFGVYTSIKKTDIDILDYSAIENPRTQAIISEHVLVCFVVLKILHEIGERFDLSTTEVGDNFSNFVRNDLYELLTDNGIQDKNVSSLQDVHDGVCAFQKAIKLFDSFFKYHISFLKRTLFQMGSQQNYEGPLLAFYDTLLPFIEKLIKLDFMPNGPLFLLIDDVDNLNLSQTKVLNSWVSYRTTDTVSFKLATQLNYKTFTTVSGRRIEAPHDFSEIHYSNVYTGSKKDKYPEWVYQIAKKRLDNYFSRIHGLDYDFDPREFFPVDQKQENAIKKIAEKYKSGDIAGRGYRANDDAYRYARPDYIASLGGISKNTSTYKYAGFDQLVHLSSGVIRYFLEPASKMYNLQARHSEGKIFSAIKPTYQDSVIREESDKLLFNHIDDLLIEVEHDDSPNHKEKLDTITKLRNLIFSIGSLFYSAIKSNNAERRFFSFAISDPEKMSPELRAVLSLGVQEGYFYQSHVGTKEGMGRTKLFVLTRRLAPSFNLDPIGFSAYKFLTCHFLEQSMNKPKSLVNKLKTNGFDSIDDALEPKQQSLL</sequence>
<dbReference type="EMBL" id="CP072133">
    <property type="protein sequence ID" value="QTH70315.1"/>
    <property type="molecule type" value="Genomic_DNA"/>
</dbReference>
<keyword evidence="2" id="KW-1185">Reference proteome</keyword>
<gene>
    <name evidence="1" type="ORF">J5O05_09780</name>
</gene>